<name>A0A6G0T4C3_APHGL</name>
<keyword evidence="1" id="KW-0472">Membrane</keyword>
<keyword evidence="1" id="KW-0812">Transmembrane</keyword>
<organism evidence="2 3">
    <name type="scientific">Aphis glycines</name>
    <name type="common">Soybean aphid</name>
    <dbReference type="NCBI Taxonomy" id="307491"/>
    <lineage>
        <taxon>Eukaryota</taxon>
        <taxon>Metazoa</taxon>
        <taxon>Ecdysozoa</taxon>
        <taxon>Arthropoda</taxon>
        <taxon>Hexapoda</taxon>
        <taxon>Insecta</taxon>
        <taxon>Pterygota</taxon>
        <taxon>Neoptera</taxon>
        <taxon>Paraneoptera</taxon>
        <taxon>Hemiptera</taxon>
        <taxon>Sternorrhyncha</taxon>
        <taxon>Aphidomorpha</taxon>
        <taxon>Aphidoidea</taxon>
        <taxon>Aphididae</taxon>
        <taxon>Aphidini</taxon>
        <taxon>Aphis</taxon>
        <taxon>Aphis</taxon>
    </lineage>
</organism>
<keyword evidence="3" id="KW-1185">Reference proteome</keyword>
<accession>A0A6G0T4C3</accession>
<feature type="transmembrane region" description="Helical" evidence="1">
    <location>
        <begin position="157"/>
        <end position="179"/>
    </location>
</feature>
<evidence type="ECO:0000313" key="2">
    <source>
        <dbReference type="EMBL" id="KAE9525661.1"/>
    </source>
</evidence>
<evidence type="ECO:0000256" key="1">
    <source>
        <dbReference type="SAM" id="Phobius"/>
    </source>
</evidence>
<keyword evidence="1" id="KW-1133">Transmembrane helix</keyword>
<dbReference type="Proteomes" id="UP000475862">
    <property type="component" value="Unassembled WGS sequence"/>
</dbReference>
<comment type="caution">
    <text evidence="2">The sequence shown here is derived from an EMBL/GenBank/DDBJ whole genome shotgun (WGS) entry which is preliminary data.</text>
</comment>
<gene>
    <name evidence="2" type="ORF">AGLY_014188</name>
</gene>
<reference evidence="2 3" key="1">
    <citation type="submission" date="2019-08" db="EMBL/GenBank/DDBJ databases">
        <title>The genome of the soybean aphid Biotype 1, its phylome, world population structure and adaptation to the North American continent.</title>
        <authorList>
            <person name="Giordano R."/>
            <person name="Donthu R.K."/>
            <person name="Hernandez A.G."/>
            <person name="Wright C.L."/>
            <person name="Zimin A.V."/>
        </authorList>
    </citation>
    <scope>NUCLEOTIDE SEQUENCE [LARGE SCALE GENOMIC DNA]</scope>
    <source>
        <tissue evidence="2">Whole aphids</tissue>
    </source>
</reference>
<feature type="transmembrane region" description="Helical" evidence="1">
    <location>
        <begin position="6"/>
        <end position="26"/>
    </location>
</feature>
<dbReference type="EMBL" id="VYZN01000059">
    <property type="protein sequence ID" value="KAE9525661.1"/>
    <property type="molecule type" value="Genomic_DNA"/>
</dbReference>
<dbReference type="AlphaFoldDB" id="A0A6G0T4C3"/>
<protein>
    <submittedName>
        <fullName evidence="2">Uncharacterized protein</fullName>
    </submittedName>
</protein>
<sequence>MNNFVTYYLLINLFLLIPKTNLYVLLQLKKLIATNYVISYFESNIPVFETSIDIFLLYNLKVHFYIICTSKYKLNMYYLILHKIYLQFVSHTVNEKINIFIIIKPYFEILPYIYYYYNYYKLILPYHNKNYTRLYYTTYFDMNYVFPNIYTYNLKILSLYICYISTHFSIKITSLYLLVKQRLEIMSITGNLETFYILYTYLCVKLLQIEYLFQHTNVIQISVAVLGGGLLIDELYHGHIWFIVNCLPKIVHVTTICDNTLDLVIVIPSTVYHRYVEIKCYDIFPYRQPAFLKKIECKMTHASGVYIGKRKVIFLKVSSRIDRLNDKAIHIKEFRVGTRRDFEINKNVNMTIRFSCFLCLTNVPHCNVLV</sequence>
<evidence type="ECO:0000313" key="3">
    <source>
        <dbReference type="Proteomes" id="UP000475862"/>
    </source>
</evidence>
<feature type="transmembrane region" description="Helical" evidence="1">
    <location>
        <begin position="97"/>
        <end position="117"/>
    </location>
</feature>
<proteinExistence type="predicted"/>